<evidence type="ECO:0000313" key="1">
    <source>
        <dbReference type="EMBL" id="KIH68365.1"/>
    </source>
</evidence>
<proteinExistence type="predicted"/>
<reference evidence="1 2" key="1">
    <citation type="submission" date="2013-12" db="EMBL/GenBank/DDBJ databases">
        <title>Draft genome of the parsitic nematode Ancylostoma duodenale.</title>
        <authorList>
            <person name="Mitreva M."/>
        </authorList>
    </citation>
    <scope>NUCLEOTIDE SEQUENCE [LARGE SCALE GENOMIC DNA]</scope>
    <source>
        <strain evidence="1 2">Zhejiang</strain>
    </source>
</reference>
<dbReference type="AlphaFoldDB" id="A0A0C2H3I0"/>
<organism evidence="1 2">
    <name type="scientific">Ancylostoma duodenale</name>
    <dbReference type="NCBI Taxonomy" id="51022"/>
    <lineage>
        <taxon>Eukaryota</taxon>
        <taxon>Metazoa</taxon>
        <taxon>Ecdysozoa</taxon>
        <taxon>Nematoda</taxon>
        <taxon>Chromadorea</taxon>
        <taxon>Rhabditida</taxon>
        <taxon>Rhabditina</taxon>
        <taxon>Rhabditomorpha</taxon>
        <taxon>Strongyloidea</taxon>
        <taxon>Ancylostomatidae</taxon>
        <taxon>Ancylostomatinae</taxon>
        <taxon>Ancylostoma</taxon>
    </lineage>
</organism>
<dbReference type="Proteomes" id="UP000054047">
    <property type="component" value="Unassembled WGS sequence"/>
</dbReference>
<name>A0A0C2H3I0_9BILA</name>
<keyword evidence="2" id="KW-1185">Reference proteome</keyword>
<sequence>MMKKAPECIPLLNDLISKLSSFSSELDDKRKRSIVIYGVKESDKGLPAIERQKQTEKQVESILNVLDIEARPVEIFRMGKPSDGRPRLIKALRNSHKLRDNPAYSGIFLRRSKIKINAEEREDRALRAEARDLNAKEGSGRKIYVVYRQRVVKTSEITSRNTAVSKN</sequence>
<dbReference type="EMBL" id="KN726396">
    <property type="protein sequence ID" value="KIH68365.1"/>
    <property type="molecule type" value="Genomic_DNA"/>
</dbReference>
<evidence type="ECO:0000313" key="2">
    <source>
        <dbReference type="Proteomes" id="UP000054047"/>
    </source>
</evidence>
<protein>
    <submittedName>
        <fullName evidence="1">Uncharacterized protein</fullName>
    </submittedName>
</protein>
<accession>A0A0C2H3I0</accession>
<gene>
    <name evidence="1" type="ORF">ANCDUO_01305</name>
</gene>